<dbReference type="Proteomes" id="UP000265600">
    <property type="component" value="Unassembled WGS sequence"/>
</dbReference>
<dbReference type="PANTHER" id="PTHR43750:SF2">
    <property type="entry name" value="UDP-GLUCOSE 6-DEHYDROGENASE"/>
    <property type="match status" value="1"/>
</dbReference>
<evidence type="ECO:0000256" key="1">
    <source>
        <dbReference type="ARBA" id="ARBA00004701"/>
    </source>
</evidence>
<evidence type="ECO:0000256" key="12">
    <source>
        <dbReference type="PIRSR" id="PIRSR500134-3"/>
    </source>
</evidence>
<evidence type="ECO:0000256" key="11">
    <source>
        <dbReference type="PIRSR" id="PIRSR500134-2"/>
    </source>
</evidence>
<feature type="binding site" evidence="12">
    <location>
        <position position="36"/>
    </location>
    <ligand>
        <name>NAD(+)</name>
        <dbReference type="ChEBI" id="CHEBI:57540"/>
    </ligand>
</feature>
<accession>A0A3A4N7E3</accession>
<reference evidence="15" key="1">
    <citation type="submission" date="2018-02" db="EMBL/GenBank/DDBJ databases">
        <authorList>
            <person name="Handem S."/>
        </authorList>
    </citation>
    <scope>NUCLEOTIDE SEQUENCE [LARGE SCALE GENOMIC DNA]</scope>
    <source>
        <strain evidence="15">Spain3473</strain>
    </source>
</reference>
<dbReference type="GO" id="GO:0000271">
    <property type="term" value="P:polysaccharide biosynthetic process"/>
    <property type="evidence" value="ECO:0007669"/>
    <property type="project" value="InterPro"/>
</dbReference>
<evidence type="ECO:0000256" key="8">
    <source>
        <dbReference type="ARBA" id="ARBA00047473"/>
    </source>
</evidence>
<feature type="domain" description="UDP-glucose/GDP-mannose dehydrogenase C-terminal" evidence="13">
    <location>
        <begin position="303"/>
        <end position="390"/>
    </location>
</feature>
<keyword evidence="6 9" id="KW-0560">Oxidoreductase</keyword>
<feature type="binding site" evidence="11">
    <location>
        <position position="310"/>
    </location>
    <ligand>
        <name>substrate</name>
    </ligand>
</feature>
<dbReference type="InterPro" id="IPR036291">
    <property type="entry name" value="NAD(P)-bd_dom_sf"/>
</dbReference>
<dbReference type="EC" id="1.1.1.22" evidence="3 9"/>
<evidence type="ECO:0000256" key="3">
    <source>
        <dbReference type="ARBA" id="ARBA00012954"/>
    </source>
</evidence>
<comment type="caution">
    <text evidence="14">The sequence shown here is derived from an EMBL/GenBank/DDBJ whole genome shotgun (WGS) entry which is preliminary data.</text>
</comment>
<dbReference type="InterPro" id="IPR036220">
    <property type="entry name" value="UDP-Glc/GDP-Man_DH_C_sf"/>
</dbReference>
<dbReference type="EMBL" id="PTTJ01000081">
    <property type="protein sequence ID" value="RJP12310.1"/>
    <property type="molecule type" value="Genomic_DNA"/>
</dbReference>
<keyword evidence="7 9" id="KW-0520">NAD</keyword>
<comment type="pathway">
    <text evidence="1">Nucleotide-sugar biosynthesis; UDP-alpha-D-glucuronate biosynthesis; UDP-alpha-D-glucuronate from UDP-alpha-D-glucose: step 1/1.</text>
</comment>
<dbReference type="Gene3D" id="3.40.50.720">
    <property type="entry name" value="NAD(P)-binding Rossmann-like Domain"/>
    <property type="match status" value="2"/>
</dbReference>
<dbReference type="AlphaFoldDB" id="A0A3A4N7E3"/>
<dbReference type="InterPro" id="IPR028357">
    <property type="entry name" value="UDPglc_DH_bac"/>
</dbReference>
<feature type="binding site" evidence="11">
    <location>
        <position position="309"/>
    </location>
    <ligand>
        <name>substrate</name>
    </ligand>
</feature>
<feature type="binding site" evidence="11">
    <location>
        <begin position="246"/>
        <end position="250"/>
    </location>
    <ligand>
        <name>substrate</name>
    </ligand>
</feature>
<dbReference type="InterPro" id="IPR013328">
    <property type="entry name" value="6PGD_dom2"/>
</dbReference>
<feature type="active site" description="Nucleophile" evidence="10">
    <location>
        <position position="257"/>
    </location>
</feature>
<dbReference type="PIRSF" id="PIRSF000124">
    <property type="entry name" value="UDPglc_GDPman_dh"/>
    <property type="match status" value="1"/>
</dbReference>
<organism evidence="14 15">
    <name type="scientific">Streptococcus pseudopneumoniae</name>
    <dbReference type="NCBI Taxonomy" id="257758"/>
    <lineage>
        <taxon>Bacteria</taxon>
        <taxon>Bacillati</taxon>
        <taxon>Bacillota</taxon>
        <taxon>Bacilli</taxon>
        <taxon>Lactobacillales</taxon>
        <taxon>Streptococcaceae</taxon>
        <taxon>Streptococcus</taxon>
    </lineage>
</organism>
<evidence type="ECO:0000256" key="10">
    <source>
        <dbReference type="PIRSR" id="PIRSR500134-1"/>
    </source>
</evidence>
<dbReference type="SUPFAM" id="SSF48179">
    <property type="entry name" value="6-phosphogluconate dehydrogenase C-terminal domain-like"/>
    <property type="match status" value="1"/>
</dbReference>
<comment type="similarity">
    <text evidence="2 9">Belongs to the UDP-glucose/GDP-mannose dehydrogenase family.</text>
</comment>
<keyword evidence="5" id="KW-0972">Capsule biogenesis/degradation</keyword>
<comment type="catalytic activity">
    <reaction evidence="8 9">
        <text>UDP-alpha-D-glucose + 2 NAD(+) + H2O = UDP-alpha-D-glucuronate + 2 NADH + 3 H(+)</text>
        <dbReference type="Rhea" id="RHEA:23596"/>
        <dbReference type="ChEBI" id="CHEBI:15377"/>
        <dbReference type="ChEBI" id="CHEBI:15378"/>
        <dbReference type="ChEBI" id="CHEBI:57540"/>
        <dbReference type="ChEBI" id="CHEBI:57945"/>
        <dbReference type="ChEBI" id="CHEBI:58052"/>
        <dbReference type="ChEBI" id="CHEBI:58885"/>
        <dbReference type="EC" id="1.1.1.22"/>
    </reaction>
</comment>
<evidence type="ECO:0000259" key="13">
    <source>
        <dbReference type="SMART" id="SM00984"/>
    </source>
</evidence>
<dbReference type="InterPro" id="IPR014026">
    <property type="entry name" value="UDP-Glc/GDP-Man_DH_dimer"/>
</dbReference>
<dbReference type="InterPro" id="IPR017476">
    <property type="entry name" value="UDP-Glc/GDP-Man"/>
</dbReference>
<feature type="binding site" evidence="12">
    <location>
        <position position="121"/>
    </location>
    <ligand>
        <name>NAD(+)</name>
        <dbReference type="ChEBI" id="CHEBI:57540"/>
    </ligand>
</feature>
<dbReference type="NCBIfam" id="TIGR03026">
    <property type="entry name" value="NDP-sugDHase"/>
    <property type="match status" value="1"/>
</dbReference>
<feature type="binding site" evidence="12">
    <location>
        <position position="31"/>
    </location>
    <ligand>
        <name>NAD(+)</name>
        <dbReference type="ChEBI" id="CHEBI:57540"/>
    </ligand>
</feature>
<feature type="binding site" evidence="12">
    <location>
        <position position="260"/>
    </location>
    <ligand>
        <name>NAD(+)</name>
        <dbReference type="ChEBI" id="CHEBI:57540"/>
    </ligand>
</feature>
<dbReference type="Gene3D" id="1.10.1040.10">
    <property type="entry name" value="N-(1-d-carboxylethyl)-l-norvaline Dehydrogenase, domain 2"/>
    <property type="match status" value="1"/>
</dbReference>
<dbReference type="InterPro" id="IPR014027">
    <property type="entry name" value="UDP-Glc/GDP-Man_DH_C"/>
</dbReference>
<evidence type="ECO:0000313" key="15">
    <source>
        <dbReference type="Proteomes" id="UP000265600"/>
    </source>
</evidence>
<feature type="binding site" evidence="12">
    <location>
        <position position="148"/>
    </location>
    <ligand>
        <name>NAD(+)</name>
        <dbReference type="ChEBI" id="CHEBI:57540"/>
    </ligand>
</feature>
<proteinExistence type="inferred from homology"/>
<dbReference type="Pfam" id="PF03720">
    <property type="entry name" value="UDPG_MGDP_dh_C"/>
    <property type="match status" value="1"/>
</dbReference>
<name>A0A3A4N7E3_9STRE</name>
<dbReference type="InterPro" id="IPR001732">
    <property type="entry name" value="UDP-Glc/GDP-Man_DH_N"/>
</dbReference>
<evidence type="ECO:0000256" key="4">
    <source>
        <dbReference type="ARBA" id="ARBA00015132"/>
    </source>
</evidence>
<dbReference type="PANTHER" id="PTHR43750">
    <property type="entry name" value="UDP-GLUCOSE 6-DEHYDROGENASE TUAD"/>
    <property type="match status" value="1"/>
</dbReference>
<feature type="binding site" evidence="11">
    <location>
        <position position="254"/>
    </location>
    <ligand>
        <name>substrate</name>
    </ligand>
</feature>
<feature type="binding site" evidence="11">
    <location>
        <begin position="145"/>
        <end position="148"/>
    </location>
    <ligand>
        <name>substrate</name>
    </ligand>
</feature>
<feature type="binding site" evidence="12">
    <location>
        <position position="86"/>
    </location>
    <ligand>
        <name>NAD(+)</name>
        <dbReference type="ChEBI" id="CHEBI:57540"/>
    </ligand>
</feature>
<feature type="binding site" evidence="12">
    <location>
        <position position="317"/>
    </location>
    <ligand>
        <name>NAD(+)</name>
        <dbReference type="ChEBI" id="CHEBI:57540"/>
    </ligand>
</feature>
<evidence type="ECO:0000256" key="2">
    <source>
        <dbReference type="ARBA" id="ARBA00006601"/>
    </source>
</evidence>
<dbReference type="Pfam" id="PF03721">
    <property type="entry name" value="UDPG_MGDP_dh_N"/>
    <property type="match status" value="1"/>
</dbReference>
<dbReference type="GO" id="GO:0006065">
    <property type="term" value="P:UDP-glucuronate biosynthetic process"/>
    <property type="evidence" value="ECO:0007669"/>
    <property type="project" value="UniProtKB-UniPathway"/>
</dbReference>
<sequence>MNKNITVFGLGYVGLSSSLVLGQYNFVRCYDISTEKINDFRRGRFPNFVSRFIEEEVLSLHNLNFYCDINDMDIEKSDYVILAISTNFDDSINALNTEALEKIIRIIYNKNKLCTIIIRSTVPIGFTESIINTFKDIKICIMPEFLRENSAVFDSLYPSRIIVGTNSEVIFSSVKRLFCECINIPEEKVLMTSPTEAEAIKLFSNTYLAMRVAFFNELDMFAEVNKINTQNVILGIGLDPRIGMEYNNPSFGYGGYCLPKDTLQLENQVNSKSYVISAISKSNIERKNHIVDMVLKRNANRVGIYRLVMKQGSDNYRNSAIIDIIEILKAHNIEMIVFEPVLREKTIMDIPVEKDFTTFSENVDIILANRIDEVLANLGHKVYTRDVYGVD</sequence>
<evidence type="ECO:0000313" key="14">
    <source>
        <dbReference type="EMBL" id="RJP12310.1"/>
    </source>
</evidence>
<feature type="binding site" evidence="11">
    <location>
        <position position="201"/>
    </location>
    <ligand>
        <name>substrate</name>
    </ligand>
</feature>
<dbReference type="GO" id="GO:0003979">
    <property type="term" value="F:UDP-glucose 6-dehydrogenase activity"/>
    <property type="evidence" value="ECO:0007669"/>
    <property type="project" value="UniProtKB-EC"/>
</dbReference>
<evidence type="ECO:0000256" key="6">
    <source>
        <dbReference type="ARBA" id="ARBA00023002"/>
    </source>
</evidence>
<dbReference type="GO" id="GO:0051287">
    <property type="term" value="F:NAD binding"/>
    <property type="evidence" value="ECO:0007669"/>
    <property type="project" value="InterPro"/>
</dbReference>
<dbReference type="UniPathway" id="UPA00038">
    <property type="reaction ID" value="UER00491"/>
</dbReference>
<dbReference type="Pfam" id="PF00984">
    <property type="entry name" value="UDPG_MGDP_dh"/>
    <property type="match status" value="1"/>
</dbReference>
<evidence type="ECO:0000256" key="9">
    <source>
        <dbReference type="PIRNR" id="PIRNR000124"/>
    </source>
</evidence>
<dbReference type="PIRSF" id="PIRSF500134">
    <property type="entry name" value="UDPglc_DH_bac"/>
    <property type="match status" value="1"/>
</dbReference>
<dbReference type="RefSeq" id="WP_119946883.1">
    <property type="nucleotide sequence ID" value="NZ_PTTJ01000081.1"/>
</dbReference>
<evidence type="ECO:0000256" key="7">
    <source>
        <dbReference type="ARBA" id="ARBA00023027"/>
    </source>
</evidence>
<dbReference type="SUPFAM" id="SSF51735">
    <property type="entry name" value="NAD(P)-binding Rossmann-fold domains"/>
    <property type="match status" value="1"/>
</dbReference>
<protein>
    <recommendedName>
        <fullName evidence="4 9">UDP-glucose 6-dehydrogenase</fullName>
        <ecNumber evidence="3 9">1.1.1.22</ecNumber>
    </recommendedName>
</protein>
<dbReference type="SMART" id="SM00984">
    <property type="entry name" value="UDPG_MGDP_dh_C"/>
    <property type="match status" value="1"/>
</dbReference>
<dbReference type="InterPro" id="IPR008927">
    <property type="entry name" value="6-PGluconate_DH-like_C_sf"/>
</dbReference>
<evidence type="ECO:0000256" key="5">
    <source>
        <dbReference type="ARBA" id="ARBA00022903"/>
    </source>
</evidence>
<dbReference type="SUPFAM" id="SSF52413">
    <property type="entry name" value="UDP-glucose/GDP-mannose dehydrogenase C-terminal domain"/>
    <property type="match status" value="1"/>
</dbReference>
<gene>
    <name evidence="14" type="ORF">C5O69_05695</name>
</gene>